<evidence type="ECO:0000256" key="1">
    <source>
        <dbReference type="SAM" id="Coils"/>
    </source>
</evidence>
<evidence type="ECO:0000313" key="3">
    <source>
        <dbReference type="Proteomes" id="UP000469440"/>
    </source>
</evidence>
<accession>A0A6N8HXV8</accession>
<gene>
    <name evidence="2" type="ORF">CAFE_11240</name>
</gene>
<keyword evidence="3" id="KW-1185">Reference proteome</keyword>
<organism evidence="2 3">
    <name type="scientific">Caproicibacter fermentans</name>
    <dbReference type="NCBI Taxonomy" id="2576756"/>
    <lineage>
        <taxon>Bacteria</taxon>
        <taxon>Bacillati</taxon>
        <taxon>Bacillota</taxon>
        <taxon>Clostridia</taxon>
        <taxon>Eubacteriales</taxon>
        <taxon>Acutalibacteraceae</taxon>
        <taxon>Caproicibacter</taxon>
    </lineage>
</organism>
<dbReference type="RefSeq" id="WP_066648570.1">
    <property type="nucleotide sequence ID" value="NZ_VWXL01000028.1"/>
</dbReference>
<dbReference type="Proteomes" id="UP000469440">
    <property type="component" value="Unassembled WGS sequence"/>
</dbReference>
<name>A0A6N8HXV8_9FIRM</name>
<dbReference type="EMBL" id="VWXL01000028">
    <property type="protein sequence ID" value="MVB10435.1"/>
    <property type="molecule type" value="Genomic_DNA"/>
</dbReference>
<evidence type="ECO:0000313" key="2">
    <source>
        <dbReference type="EMBL" id="MVB10435.1"/>
    </source>
</evidence>
<reference evidence="2 3" key="1">
    <citation type="submission" date="2019-09" db="EMBL/GenBank/DDBJ databases">
        <title>Genome sequence of Clostridium sp. EA1.</title>
        <authorList>
            <person name="Poehlein A."/>
            <person name="Bengelsdorf F.R."/>
            <person name="Daniel R."/>
        </authorList>
    </citation>
    <scope>NUCLEOTIDE SEQUENCE [LARGE SCALE GENOMIC DNA]</scope>
    <source>
        <strain evidence="2 3">EA1</strain>
    </source>
</reference>
<proteinExistence type="predicted"/>
<dbReference type="OrthoDB" id="1707883at2"/>
<comment type="caution">
    <text evidence="2">The sequence shown here is derived from an EMBL/GenBank/DDBJ whole genome shotgun (WGS) entry which is preliminary data.</text>
</comment>
<sequence length="211" mass="24519">MVKKEIRRNTEGLKICADRKRCETVARVNTAIDRLKRAKNKSINFSTVAVEAGVSKATLYNHPILKERIMSLRAAKKLPEGHCGMGTEPKDKTRQLRLEIQRLQKDKENLILQLLELEALKDENYRLREQLSRVQRQDVCSIQKPGRHLSRKESNMIIDENYVQQLRESAFREISAKAEEEILKQFGGQRIGDLFTEQDIYEQIRKIIATC</sequence>
<feature type="coiled-coil region" evidence="1">
    <location>
        <begin position="93"/>
        <end position="137"/>
    </location>
</feature>
<evidence type="ECO:0008006" key="4">
    <source>
        <dbReference type="Google" id="ProtNLM"/>
    </source>
</evidence>
<protein>
    <recommendedName>
        <fullName evidence="4">Transposase</fullName>
    </recommendedName>
</protein>
<keyword evidence="1" id="KW-0175">Coiled coil</keyword>
<dbReference type="AlphaFoldDB" id="A0A6N8HXV8"/>